<reference evidence="6" key="1">
    <citation type="submission" date="2023-02" db="EMBL/GenBank/DDBJ databases">
        <title>Mating type loci evolution in Malassezia.</title>
        <authorList>
            <person name="Coelho M.A."/>
        </authorList>
    </citation>
    <scope>NUCLEOTIDE SEQUENCE</scope>
    <source>
        <strain evidence="6">CBS 14136</strain>
    </source>
</reference>
<sequence length="349" mass="39044">MIPMGIRAPMHGFRARPAWISSGIDTKLVRRRYQSTASKFTPGWLDPIARFLVSAPETVGLTSLVPYPYTVSIVLMTILLRGGISVPMTLWQKKRTERLSQVVVPEWNVWKKQIPASILHREAPRGMPPTPEQQTQIQRQIQRALSEKWKHLVSVHNCSPWWTTGMSLLVNIPLFVLVTMALRQAALMPDSPLVNELLAWWSPDATLAAQVAVSKQLLIEKGMDPGSIQQLTTIGGPTLTGRDTTQIMPIVVGSLNMLNVELSQWTRLRRVQNEEALGFTNPSEQSSRTMDQHTEPLRERVIGNLLRAGAVVSIPIASSVPSVLLVYWTTSALVTMAQNSYFAWLETKK</sequence>
<dbReference type="GO" id="GO:0032979">
    <property type="term" value="P:protein insertion into mitochondrial inner membrane from matrix"/>
    <property type="evidence" value="ECO:0007669"/>
    <property type="project" value="TreeGrafter"/>
</dbReference>
<evidence type="ECO:0000256" key="5">
    <source>
        <dbReference type="ARBA" id="ARBA00023136"/>
    </source>
</evidence>
<comment type="similarity">
    <text evidence="2">Belongs to the OXA1/ALB3/YidC family.</text>
</comment>
<evidence type="ECO:0000256" key="3">
    <source>
        <dbReference type="ARBA" id="ARBA00022692"/>
    </source>
</evidence>
<name>A0AAF0F9C3_9BASI</name>
<keyword evidence="5" id="KW-0472">Membrane</keyword>
<dbReference type="Proteomes" id="UP001214628">
    <property type="component" value="Chromosome 7"/>
</dbReference>
<dbReference type="GO" id="GO:0005743">
    <property type="term" value="C:mitochondrial inner membrane"/>
    <property type="evidence" value="ECO:0007669"/>
    <property type="project" value="TreeGrafter"/>
</dbReference>
<keyword evidence="3" id="KW-0812">Transmembrane</keyword>
<dbReference type="EMBL" id="CP118381">
    <property type="protein sequence ID" value="WFD45048.1"/>
    <property type="molecule type" value="Genomic_DNA"/>
</dbReference>
<evidence type="ECO:0000313" key="6">
    <source>
        <dbReference type="EMBL" id="WFD45048.1"/>
    </source>
</evidence>
<dbReference type="PANTHER" id="PTHR12428:SF65">
    <property type="entry name" value="CYTOCHROME C OXIDASE ASSEMBLY PROTEIN COX18, MITOCHONDRIAL"/>
    <property type="match status" value="1"/>
</dbReference>
<keyword evidence="7" id="KW-1185">Reference proteome</keyword>
<keyword evidence="4" id="KW-1133">Transmembrane helix</keyword>
<dbReference type="InterPro" id="IPR001708">
    <property type="entry name" value="YidC/ALB3/OXA1/COX18"/>
</dbReference>
<comment type="subcellular location">
    <subcellularLocation>
        <location evidence="1">Membrane</location>
        <topology evidence="1">Multi-pass membrane protein</topology>
    </subcellularLocation>
</comment>
<evidence type="ECO:0000256" key="1">
    <source>
        <dbReference type="ARBA" id="ARBA00004141"/>
    </source>
</evidence>
<dbReference type="GO" id="GO:0032977">
    <property type="term" value="F:membrane insertase activity"/>
    <property type="evidence" value="ECO:0007669"/>
    <property type="project" value="InterPro"/>
</dbReference>
<protein>
    <submittedName>
        <fullName evidence="6">Uncharacterized protein</fullName>
    </submittedName>
</protein>
<evidence type="ECO:0000256" key="2">
    <source>
        <dbReference type="ARBA" id="ARBA00009877"/>
    </source>
</evidence>
<dbReference type="GO" id="GO:0033617">
    <property type="term" value="P:mitochondrial respiratory chain complex IV assembly"/>
    <property type="evidence" value="ECO:0007669"/>
    <property type="project" value="TreeGrafter"/>
</dbReference>
<accession>A0AAF0F9C3</accession>
<dbReference type="PANTHER" id="PTHR12428">
    <property type="entry name" value="OXA1"/>
    <property type="match status" value="1"/>
</dbReference>
<proteinExistence type="inferred from homology"/>
<organism evidence="6 7">
    <name type="scientific">Malassezia psittaci</name>
    <dbReference type="NCBI Taxonomy" id="1821823"/>
    <lineage>
        <taxon>Eukaryota</taxon>
        <taxon>Fungi</taxon>
        <taxon>Dikarya</taxon>
        <taxon>Basidiomycota</taxon>
        <taxon>Ustilaginomycotina</taxon>
        <taxon>Malasseziomycetes</taxon>
        <taxon>Malasseziales</taxon>
        <taxon>Malasseziaceae</taxon>
        <taxon>Malassezia</taxon>
    </lineage>
</organism>
<evidence type="ECO:0000256" key="4">
    <source>
        <dbReference type="ARBA" id="ARBA00022989"/>
    </source>
</evidence>
<dbReference type="AlphaFoldDB" id="A0AAF0F9C3"/>
<evidence type="ECO:0000313" key="7">
    <source>
        <dbReference type="Proteomes" id="UP001214628"/>
    </source>
</evidence>
<gene>
    <name evidence="6" type="ORF">MPSI1_003725</name>
</gene>